<dbReference type="Pfam" id="PF13181">
    <property type="entry name" value="TPR_8"/>
    <property type="match status" value="2"/>
</dbReference>
<dbReference type="SUPFAM" id="SSF48452">
    <property type="entry name" value="TPR-like"/>
    <property type="match status" value="1"/>
</dbReference>
<dbReference type="PROSITE" id="PS50005">
    <property type="entry name" value="TPR"/>
    <property type="match status" value="5"/>
</dbReference>
<name>X1N006_9ZZZZ</name>
<dbReference type="InterPro" id="IPR011990">
    <property type="entry name" value="TPR-like_helical_dom_sf"/>
</dbReference>
<dbReference type="AlphaFoldDB" id="X1N006"/>
<dbReference type="Pfam" id="PF13414">
    <property type="entry name" value="TPR_11"/>
    <property type="match status" value="1"/>
</dbReference>
<dbReference type="SMART" id="SM00028">
    <property type="entry name" value="TPR"/>
    <property type="match status" value="6"/>
</dbReference>
<organism evidence="1">
    <name type="scientific">marine sediment metagenome</name>
    <dbReference type="NCBI Taxonomy" id="412755"/>
    <lineage>
        <taxon>unclassified sequences</taxon>
        <taxon>metagenomes</taxon>
        <taxon>ecological metagenomes</taxon>
    </lineage>
</organism>
<gene>
    <name evidence="1" type="ORF">S06H3_35070</name>
</gene>
<evidence type="ECO:0000313" key="1">
    <source>
        <dbReference type="EMBL" id="GAI20210.1"/>
    </source>
</evidence>
<protein>
    <submittedName>
        <fullName evidence="1">Uncharacterized protein</fullName>
    </submittedName>
</protein>
<feature type="non-terminal residue" evidence="1">
    <location>
        <position position="1"/>
    </location>
</feature>
<dbReference type="InterPro" id="IPR019734">
    <property type="entry name" value="TPR_rpt"/>
</dbReference>
<dbReference type="PANTHER" id="PTHR12558:SF13">
    <property type="entry name" value="CELL DIVISION CYCLE PROTEIN 27 HOMOLOG"/>
    <property type="match status" value="1"/>
</dbReference>
<dbReference type="PANTHER" id="PTHR12558">
    <property type="entry name" value="CELL DIVISION CYCLE 16,23,27"/>
    <property type="match status" value="1"/>
</dbReference>
<accession>X1N006</accession>
<dbReference type="PROSITE" id="PS50293">
    <property type="entry name" value="TPR_REGION"/>
    <property type="match status" value="3"/>
</dbReference>
<dbReference type="EMBL" id="BARV01021126">
    <property type="protein sequence ID" value="GAI20210.1"/>
    <property type="molecule type" value="Genomic_DNA"/>
</dbReference>
<feature type="non-terminal residue" evidence="1">
    <location>
        <position position="273"/>
    </location>
</feature>
<dbReference type="Gene3D" id="1.25.40.10">
    <property type="entry name" value="Tetratricopeptide repeat domain"/>
    <property type="match status" value="4"/>
</dbReference>
<dbReference type="Pfam" id="PF00515">
    <property type="entry name" value="TPR_1"/>
    <property type="match status" value="1"/>
</dbReference>
<sequence length="273" mass="31362">IIPIDEKAIEIKGRKLAGWCYFLNTDYEQAMDEYTGAYLLCRDDEILKRIGQCHLNLGDLNKGIELLEEIPEPDYETILSLGQAYTQKGKHTRAIEVYKKAIKKNVEPAEFFIKIAQIASREGLEKEMSRALEKSLLYGNSKYKIFQIKGDFYLGKGDKKKALKMYTKALHYNSRAVKALAGLGLIYHQQGNIKSAEEQFLKALNIEPNNDALYNNLGALYFITKEYEKAEQLFKKSIKKNPNQTEAFYNLGLIYEKKGRIEHALAMYHKALK</sequence>
<proteinExistence type="predicted"/>
<reference evidence="1" key="1">
    <citation type="journal article" date="2014" name="Front. Microbiol.">
        <title>High frequency of phylogenetically diverse reductive dehalogenase-homologous genes in deep subseafloor sedimentary metagenomes.</title>
        <authorList>
            <person name="Kawai M."/>
            <person name="Futagami T."/>
            <person name="Toyoda A."/>
            <person name="Takaki Y."/>
            <person name="Nishi S."/>
            <person name="Hori S."/>
            <person name="Arai W."/>
            <person name="Tsubouchi T."/>
            <person name="Morono Y."/>
            <person name="Uchiyama I."/>
            <person name="Ito T."/>
            <person name="Fujiyama A."/>
            <person name="Inagaki F."/>
            <person name="Takami H."/>
        </authorList>
    </citation>
    <scope>NUCLEOTIDE SEQUENCE</scope>
    <source>
        <strain evidence="1">Expedition CK06-06</strain>
    </source>
</reference>
<comment type="caution">
    <text evidence="1">The sequence shown here is derived from an EMBL/GenBank/DDBJ whole genome shotgun (WGS) entry which is preliminary data.</text>
</comment>